<comment type="subcellular location">
    <subcellularLocation>
        <location evidence="1">Cell inner membrane</location>
        <topology evidence="1">Multi-pass membrane protein</topology>
    </subcellularLocation>
</comment>
<dbReference type="PANTHER" id="PTHR43298:SF2">
    <property type="entry name" value="FMN_FAD EXPORTER YEEO-RELATED"/>
    <property type="match status" value="1"/>
</dbReference>
<proteinExistence type="predicted"/>
<feature type="transmembrane region" description="Helical" evidence="10">
    <location>
        <begin position="195"/>
        <end position="217"/>
    </location>
</feature>
<dbReference type="GO" id="GO:0005886">
    <property type="term" value="C:plasma membrane"/>
    <property type="evidence" value="ECO:0007669"/>
    <property type="project" value="UniProtKB-SubCell"/>
</dbReference>
<evidence type="ECO:0000256" key="5">
    <source>
        <dbReference type="ARBA" id="ARBA00022692"/>
    </source>
</evidence>
<dbReference type="NCBIfam" id="TIGR00797">
    <property type="entry name" value="matE"/>
    <property type="match status" value="1"/>
</dbReference>
<evidence type="ECO:0000256" key="10">
    <source>
        <dbReference type="SAM" id="Phobius"/>
    </source>
</evidence>
<keyword evidence="8 10" id="KW-0472">Membrane</keyword>
<feature type="transmembrane region" description="Helical" evidence="10">
    <location>
        <begin position="424"/>
        <end position="445"/>
    </location>
</feature>
<accession>A0A0G3BW07</accession>
<evidence type="ECO:0000313" key="12">
    <source>
        <dbReference type="Proteomes" id="UP000035352"/>
    </source>
</evidence>
<dbReference type="GO" id="GO:0042910">
    <property type="term" value="F:xenobiotic transmembrane transporter activity"/>
    <property type="evidence" value="ECO:0007669"/>
    <property type="project" value="InterPro"/>
</dbReference>
<evidence type="ECO:0000256" key="6">
    <source>
        <dbReference type="ARBA" id="ARBA00022989"/>
    </source>
</evidence>
<evidence type="ECO:0000256" key="3">
    <source>
        <dbReference type="ARBA" id="ARBA00022449"/>
    </source>
</evidence>
<keyword evidence="6 10" id="KW-1133">Transmembrane helix</keyword>
<dbReference type="RefSeq" id="WP_047196682.1">
    <property type="nucleotide sequence ID" value="NZ_CP011371.1"/>
</dbReference>
<dbReference type="InterPro" id="IPR002528">
    <property type="entry name" value="MATE_fam"/>
</dbReference>
<dbReference type="Pfam" id="PF01554">
    <property type="entry name" value="MatE"/>
    <property type="match status" value="2"/>
</dbReference>
<dbReference type="InterPro" id="IPR050222">
    <property type="entry name" value="MATE_MdtK"/>
</dbReference>
<evidence type="ECO:0000256" key="1">
    <source>
        <dbReference type="ARBA" id="ARBA00004429"/>
    </source>
</evidence>
<evidence type="ECO:0000256" key="4">
    <source>
        <dbReference type="ARBA" id="ARBA00022475"/>
    </source>
</evidence>
<dbReference type="AlphaFoldDB" id="A0A0G3BW07"/>
<feature type="transmembrane region" description="Helical" evidence="10">
    <location>
        <begin position="51"/>
        <end position="77"/>
    </location>
</feature>
<dbReference type="Proteomes" id="UP000035352">
    <property type="component" value="Chromosome"/>
</dbReference>
<dbReference type="PANTHER" id="PTHR43298">
    <property type="entry name" value="MULTIDRUG RESISTANCE PROTEIN NORM-RELATED"/>
    <property type="match status" value="1"/>
</dbReference>
<sequence>MSTRPWPRFVAESRSLVRLASPIILSQVAHVLMGLVDTVMAGQAGAVEQAVVGLGVALWMPVFIGLMSVVQAVSPVVAHHFGAGDAQGVVADTREGVWLAGWVSAIPFALMPFVGPLLTAAGIEATLAQKTSVFLWGIAFGLPAALVFRALAFYSASINHPKPMMFLAFLGLGINTFFNWVLIHGHFGFPAMGGAGCGWATGIGMWCGLIGLVWWTAVSRDYRPYYLWRGWTRPTWAGQKRLLRIGLPMGGAGLAEVAAFSSVAVLVGRFGAVQIAAHQVALNFAALIFMLPMGLSSALSIRVGQALGAGEVRRARFVAWTGIGVGLLIATVAIVPMILGRHEIAAVYSNDASVRQLAATLLLFAAFWQWFDATQVCAVGALRGYKVTFMPMLLMLVAFWGVGIPLGTWLGYRGWPGGEPMQVYGFWVGLVAGLVLVSIGLVAALQSVSRTWLEEHRLASAAQGEHA</sequence>
<feature type="transmembrane region" description="Helical" evidence="10">
    <location>
        <begin position="391"/>
        <end position="412"/>
    </location>
</feature>
<keyword evidence="4" id="KW-1003">Cell membrane</keyword>
<evidence type="ECO:0000256" key="8">
    <source>
        <dbReference type="ARBA" id="ARBA00023136"/>
    </source>
</evidence>
<feature type="transmembrane region" description="Helical" evidence="10">
    <location>
        <begin position="133"/>
        <end position="152"/>
    </location>
</feature>
<feature type="transmembrane region" description="Helical" evidence="10">
    <location>
        <begin position="97"/>
        <end position="121"/>
    </location>
</feature>
<evidence type="ECO:0000256" key="2">
    <source>
        <dbReference type="ARBA" id="ARBA00022448"/>
    </source>
</evidence>
<reference evidence="11 12" key="1">
    <citation type="submission" date="2015-05" db="EMBL/GenBank/DDBJ databases">
        <authorList>
            <person name="Tang B."/>
            <person name="Yu Y."/>
        </authorList>
    </citation>
    <scope>NUCLEOTIDE SEQUENCE [LARGE SCALE GENOMIC DNA]</scope>
    <source>
        <strain evidence="11 12">DSM 7029</strain>
    </source>
</reference>
<evidence type="ECO:0000256" key="7">
    <source>
        <dbReference type="ARBA" id="ARBA00023065"/>
    </source>
</evidence>
<dbReference type="GO" id="GO:0006811">
    <property type="term" value="P:monoatomic ion transport"/>
    <property type="evidence" value="ECO:0007669"/>
    <property type="project" value="UniProtKB-KW"/>
</dbReference>
<dbReference type="PIRSF" id="PIRSF006603">
    <property type="entry name" value="DinF"/>
    <property type="match status" value="1"/>
</dbReference>
<dbReference type="EMBL" id="CP011371">
    <property type="protein sequence ID" value="AKJ31561.1"/>
    <property type="molecule type" value="Genomic_DNA"/>
</dbReference>
<evidence type="ECO:0000256" key="9">
    <source>
        <dbReference type="ARBA" id="ARBA00031636"/>
    </source>
</evidence>
<keyword evidence="7" id="KW-0406">Ion transport</keyword>
<keyword evidence="5 10" id="KW-0812">Transmembrane</keyword>
<dbReference type="GO" id="GO:0015297">
    <property type="term" value="F:antiporter activity"/>
    <property type="evidence" value="ECO:0007669"/>
    <property type="project" value="UniProtKB-KW"/>
</dbReference>
<name>A0A0G3BW07_9BURK</name>
<organism evidence="11 12">
    <name type="scientific">Caldimonas brevitalea</name>
    <dbReference type="NCBI Taxonomy" id="413882"/>
    <lineage>
        <taxon>Bacteria</taxon>
        <taxon>Pseudomonadati</taxon>
        <taxon>Pseudomonadota</taxon>
        <taxon>Betaproteobacteria</taxon>
        <taxon>Burkholderiales</taxon>
        <taxon>Sphaerotilaceae</taxon>
        <taxon>Caldimonas</taxon>
    </lineage>
</organism>
<gene>
    <name evidence="11" type="ORF">AAW51_4870</name>
</gene>
<feature type="transmembrane region" description="Helical" evidence="10">
    <location>
        <begin position="319"/>
        <end position="340"/>
    </location>
</feature>
<feature type="transmembrane region" description="Helical" evidence="10">
    <location>
        <begin position="245"/>
        <end position="268"/>
    </location>
</feature>
<dbReference type="CDD" id="cd13131">
    <property type="entry name" value="MATE_NorM_like"/>
    <property type="match status" value="1"/>
</dbReference>
<evidence type="ECO:0000313" key="11">
    <source>
        <dbReference type="EMBL" id="AKJ31561.1"/>
    </source>
</evidence>
<dbReference type="KEGG" id="pbh:AAW51_4870"/>
<feature type="transmembrane region" description="Helical" evidence="10">
    <location>
        <begin position="352"/>
        <end position="371"/>
    </location>
</feature>
<keyword evidence="3" id="KW-0050">Antiport</keyword>
<keyword evidence="2" id="KW-0813">Transport</keyword>
<dbReference type="InterPro" id="IPR048279">
    <property type="entry name" value="MdtK-like"/>
</dbReference>
<feature type="transmembrane region" description="Helical" evidence="10">
    <location>
        <begin position="280"/>
        <end position="299"/>
    </location>
</feature>
<feature type="transmembrane region" description="Helical" evidence="10">
    <location>
        <begin position="164"/>
        <end position="183"/>
    </location>
</feature>
<protein>
    <recommendedName>
        <fullName evidence="9">Multidrug-efflux transporter</fullName>
    </recommendedName>
</protein>
<dbReference type="STRING" id="413882.AAW51_4870"/>
<keyword evidence="12" id="KW-1185">Reference proteome</keyword>